<dbReference type="EMBL" id="MRCE01000032">
    <property type="protein sequence ID" value="OKH33128.1"/>
    <property type="molecule type" value="Genomic_DNA"/>
</dbReference>
<comment type="caution">
    <text evidence="1">The sequence shown here is derived from an EMBL/GenBank/DDBJ whole genome shotgun (WGS) entry which is preliminary data.</text>
</comment>
<proteinExistence type="predicted"/>
<dbReference type="STRING" id="454136.NIES2119_23985"/>
<sequence>MKEAQQKLLYLEERVEARVQDIRTSRDWWPCRRGCSQCCRQLAQPPELSLQEWARIDEAVVALPKPIRIEVEQKINHLLVQIAENTVSSQVVCPYLDENEGACLIYDARPIACRTYGFFVDRNGNDYCQLIENEVSSRSHTTSDIVWGNAEAIRNEIEQVFGVTIPFEVHYSQSKSI</sequence>
<protein>
    <recommendedName>
        <fullName evidence="3">Zinc/iron-chelating domain-containing protein</fullName>
    </recommendedName>
</protein>
<name>A0A1U7I9C2_9CYAN</name>
<dbReference type="Proteomes" id="UP000185860">
    <property type="component" value="Unassembled WGS sequence"/>
</dbReference>
<dbReference type="PANTHER" id="PTHR35866">
    <property type="entry name" value="PUTATIVE-RELATED"/>
    <property type="match status" value="1"/>
</dbReference>
<evidence type="ECO:0008006" key="3">
    <source>
        <dbReference type="Google" id="ProtNLM"/>
    </source>
</evidence>
<evidence type="ECO:0000313" key="2">
    <source>
        <dbReference type="Proteomes" id="UP000185860"/>
    </source>
</evidence>
<dbReference type="OrthoDB" id="9810361at2"/>
<accession>A0A1U7I9C2</accession>
<gene>
    <name evidence="1" type="ORF">NIES2119_23985</name>
</gene>
<dbReference type="Pfam" id="PF03692">
    <property type="entry name" value="CxxCxxCC"/>
    <property type="match status" value="1"/>
</dbReference>
<reference evidence="1 2" key="1">
    <citation type="submission" date="2016-11" db="EMBL/GenBank/DDBJ databases">
        <title>Draft Genome Sequences of Nine Cyanobacterial Strains from Diverse Habitats.</title>
        <authorList>
            <person name="Zhu T."/>
            <person name="Hou S."/>
            <person name="Lu X."/>
            <person name="Hess W.R."/>
        </authorList>
    </citation>
    <scope>NUCLEOTIDE SEQUENCE [LARGE SCALE GENOMIC DNA]</scope>
    <source>
        <strain evidence="1 2">IAM M-71</strain>
    </source>
</reference>
<organism evidence="1 2">
    <name type="scientific">[Phormidium ambiguum] IAM M-71</name>
    <dbReference type="NCBI Taxonomy" id="454136"/>
    <lineage>
        <taxon>Bacteria</taxon>
        <taxon>Bacillati</taxon>
        <taxon>Cyanobacteriota</taxon>
        <taxon>Cyanophyceae</taxon>
        <taxon>Oscillatoriophycideae</taxon>
        <taxon>Aerosakkonematales</taxon>
        <taxon>Aerosakkonemataceae</taxon>
        <taxon>Floridanema</taxon>
    </lineage>
</organism>
<dbReference type="RefSeq" id="WP_073596022.1">
    <property type="nucleotide sequence ID" value="NZ_MRCE01000032.1"/>
</dbReference>
<dbReference type="AlphaFoldDB" id="A0A1U7I9C2"/>
<evidence type="ECO:0000313" key="1">
    <source>
        <dbReference type="EMBL" id="OKH33128.1"/>
    </source>
</evidence>
<dbReference type="PANTHER" id="PTHR35866:SF1">
    <property type="entry name" value="YKGJ FAMILY CYSTEINE CLUSTER PROTEIN"/>
    <property type="match status" value="1"/>
</dbReference>
<dbReference type="InterPro" id="IPR005358">
    <property type="entry name" value="Puta_zinc/iron-chelating_dom"/>
</dbReference>